<reference evidence="3" key="1">
    <citation type="submission" date="2014-03" db="EMBL/GenBank/DDBJ databases">
        <title>The sialotranscriptome of Amblyomma triste, Amblyomma parvum and Amblyomma cajennense ticks, uncovered by 454-based RNA-seq.</title>
        <authorList>
            <person name="Garcia G.R."/>
            <person name="Gardinassi L.G."/>
            <person name="Ribeiro J.M."/>
            <person name="Anatriello E."/>
            <person name="Ferreira B.R."/>
            <person name="Moreira H.N."/>
            <person name="Mafra C."/>
            <person name="Olegario M.M."/>
            <person name="Szabo P.J."/>
            <person name="Miranda-Santos I.K."/>
            <person name="Maruyama S.R."/>
        </authorList>
    </citation>
    <scope>NUCLEOTIDE SEQUENCE</scope>
    <source>
        <strain evidence="3">Uberlandia</strain>
        <tissue evidence="3">Salivary glands</tissue>
    </source>
</reference>
<feature type="signal peptide" evidence="1">
    <location>
        <begin position="1"/>
        <end position="22"/>
    </location>
</feature>
<protein>
    <submittedName>
        <fullName evidence="3">Putative secreted protein</fullName>
    </submittedName>
</protein>
<dbReference type="PROSITE" id="PS50279">
    <property type="entry name" value="BPTI_KUNITZ_2"/>
    <property type="match status" value="1"/>
</dbReference>
<dbReference type="InterPro" id="IPR002223">
    <property type="entry name" value="Kunitz_BPTI"/>
</dbReference>
<evidence type="ECO:0000313" key="3">
    <source>
        <dbReference type="EMBL" id="JAC19664.1"/>
    </source>
</evidence>
<accession>A0A023FFD7</accession>
<dbReference type="AlphaFoldDB" id="A0A023FFD7"/>
<evidence type="ECO:0000259" key="2">
    <source>
        <dbReference type="PROSITE" id="PS50279"/>
    </source>
</evidence>
<evidence type="ECO:0000256" key="1">
    <source>
        <dbReference type="SAM" id="SignalP"/>
    </source>
</evidence>
<dbReference type="Gene3D" id="4.10.410.10">
    <property type="entry name" value="Pancreatic trypsin inhibitor Kunitz domain"/>
    <property type="match status" value="1"/>
</dbReference>
<keyword evidence="1" id="KW-0732">Signal</keyword>
<feature type="non-terminal residue" evidence="3">
    <location>
        <position position="1"/>
    </location>
</feature>
<organism evidence="3">
    <name type="scientific">Amblyomma cajennense</name>
    <name type="common">Cayenne tick</name>
    <name type="synonym">Acarus cajennensis</name>
    <dbReference type="NCBI Taxonomy" id="34607"/>
    <lineage>
        <taxon>Eukaryota</taxon>
        <taxon>Metazoa</taxon>
        <taxon>Ecdysozoa</taxon>
        <taxon>Arthropoda</taxon>
        <taxon>Chelicerata</taxon>
        <taxon>Arachnida</taxon>
        <taxon>Acari</taxon>
        <taxon>Parasitiformes</taxon>
        <taxon>Ixodida</taxon>
        <taxon>Ixodoidea</taxon>
        <taxon>Ixodidae</taxon>
        <taxon>Amblyomminae</taxon>
        <taxon>Amblyomma</taxon>
    </lineage>
</organism>
<dbReference type="GO" id="GO:0004867">
    <property type="term" value="F:serine-type endopeptidase inhibitor activity"/>
    <property type="evidence" value="ECO:0007669"/>
    <property type="project" value="InterPro"/>
</dbReference>
<dbReference type="EMBL" id="GBBK01004818">
    <property type="protein sequence ID" value="JAC19664.1"/>
    <property type="molecule type" value="mRNA"/>
</dbReference>
<sequence>AGVKKKMILYLLALNLFAAALSDDIRCQQTLGPNDVLSCGPDDGDEHWVYSSKIENCFSYFDCGDGGAVNDFSSREECLQVCNPVKDPRCKEAFGYEDYDPCDDDEADAVSYAHKDGTCIAICDEAARGKFFPSREECRKACKVPLE</sequence>
<proteinExistence type="evidence at transcript level"/>
<dbReference type="Pfam" id="PF00014">
    <property type="entry name" value="Kunitz_BPTI"/>
    <property type="match status" value="1"/>
</dbReference>
<dbReference type="SUPFAM" id="SSF57362">
    <property type="entry name" value="BPTI-like"/>
    <property type="match status" value="1"/>
</dbReference>
<name>A0A023FFD7_AMBCJ</name>
<feature type="domain" description="BPTI/Kunitz inhibitor" evidence="2">
    <location>
        <begin position="27"/>
        <end position="82"/>
    </location>
</feature>
<feature type="chain" id="PRO_5001514951" evidence="1">
    <location>
        <begin position="23"/>
        <end position="147"/>
    </location>
</feature>
<dbReference type="InterPro" id="IPR036880">
    <property type="entry name" value="Kunitz_BPTI_sf"/>
</dbReference>